<reference evidence="2 3" key="1">
    <citation type="submission" date="2018-08" db="EMBL/GenBank/DDBJ databases">
        <title>A genome reference for cultivated species of the human gut microbiota.</title>
        <authorList>
            <person name="Zou Y."/>
            <person name="Xue W."/>
            <person name="Luo G."/>
        </authorList>
    </citation>
    <scope>NUCLEOTIDE SEQUENCE [LARGE SCALE GENOMIC DNA]</scope>
    <source>
        <strain evidence="2 3">AM16-50</strain>
    </source>
</reference>
<dbReference type="EMBL" id="QRKC01000005">
    <property type="protein sequence ID" value="RHH76800.1"/>
    <property type="molecule type" value="Genomic_DNA"/>
</dbReference>
<comment type="caution">
    <text evidence="2">The sequence shown here is derived from an EMBL/GenBank/DDBJ whole genome shotgun (WGS) entry which is preliminary data.</text>
</comment>
<proteinExistence type="predicted"/>
<gene>
    <name evidence="2" type="ORF">DW191_12690</name>
    <name evidence="1" type="ORF">GMD82_14100</name>
</gene>
<evidence type="ECO:0000313" key="4">
    <source>
        <dbReference type="Proteomes" id="UP000434916"/>
    </source>
</evidence>
<evidence type="ECO:0000313" key="1">
    <source>
        <dbReference type="EMBL" id="MTU40563.1"/>
    </source>
</evidence>
<reference evidence="1 4" key="2">
    <citation type="journal article" date="2019" name="Nat. Med.">
        <title>A library of human gut bacterial isolates paired with longitudinal multiomics data enables mechanistic microbiome research.</title>
        <authorList>
            <person name="Poyet M."/>
            <person name="Groussin M."/>
            <person name="Gibbons S.M."/>
            <person name="Avila-Pacheco J."/>
            <person name="Jiang X."/>
            <person name="Kearney S.M."/>
            <person name="Perrotta A.R."/>
            <person name="Berdy B."/>
            <person name="Zhao S."/>
            <person name="Lieberman T.D."/>
            <person name="Swanson P.K."/>
            <person name="Smith M."/>
            <person name="Roesemann S."/>
            <person name="Alexander J.E."/>
            <person name="Rich S.A."/>
            <person name="Livny J."/>
            <person name="Vlamakis H."/>
            <person name="Clish C."/>
            <person name="Bullock K."/>
            <person name="Deik A."/>
            <person name="Scott J."/>
            <person name="Pierce K.A."/>
            <person name="Xavier R.J."/>
            <person name="Alm E.J."/>
        </authorList>
    </citation>
    <scope>NUCLEOTIDE SEQUENCE [LARGE SCALE GENOMIC DNA]</scope>
    <source>
        <strain evidence="1 4">BIOML-A29</strain>
    </source>
</reference>
<dbReference type="RefSeq" id="WP_122291234.1">
    <property type="nucleotide sequence ID" value="NZ_DAWECW010000156.1"/>
</dbReference>
<evidence type="ECO:0000313" key="3">
    <source>
        <dbReference type="Proteomes" id="UP000283732"/>
    </source>
</evidence>
<accession>A0A3R6E8J0</accession>
<dbReference type="Proteomes" id="UP000434916">
    <property type="component" value="Unassembled WGS sequence"/>
</dbReference>
<protein>
    <submittedName>
        <fullName evidence="2">Uncharacterized protein</fullName>
    </submittedName>
</protein>
<dbReference type="Proteomes" id="UP000283732">
    <property type="component" value="Unassembled WGS sequence"/>
</dbReference>
<dbReference type="EMBL" id="WNCN01000019">
    <property type="protein sequence ID" value="MTU40563.1"/>
    <property type="molecule type" value="Genomic_DNA"/>
</dbReference>
<evidence type="ECO:0000313" key="2">
    <source>
        <dbReference type="EMBL" id="RHH76800.1"/>
    </source>
</evidence>
<dbReference type="AlphaFoldDB" id="A0A3R6E8J0"/>
<sequence length="73" mass="8399">MNKKKIYQLGMEPQYAAHVILLWNEGEYPCDIRVRRAKTAGLIVVEVEELELANKIVNVTRCKVAIKEVEQSK</sequence>
<keyword evidence="4" id="KW-1185">Reference proteome</keyword>
<organism evidence="2 3">
    <name type="scientific">Parabacteroides merdae</name>
    <dbReference type="NCBI Taxonomy" id="46503"/>
    <lineage>
        <taxon>Bacteria</taxon>
        <taxon>Pseudomonadati</taxon>
        <taxon>Bacteroidota</taxon>
        <taxon>Bacteroidia</taxon>
        <taxon>Bacteroidales</taxon>
        <taxon>Tannerellaceae</taxon>
        <taxon>Parabacteroides</taxon>
    </lineage>
</organism>
<name>A0A3R6E8J0_9BACT</name>